<dbReference type="EMBL" id="OY660868">
    <property type="protein sequence ID" value="CAJ1056807.1"/>
    <property type="molecule type" value="Genomic_DNA"/>
</dbReference>
<dbReference type="GO" id="GO:0051131">
    <property type="term" value="P:chaperone-mediated protein complex assembly"/>
    <property type="evidence" value="ECO:0007669"/>
    <property type="project" value="InterPro"/>
</dbReference>
<reference evidence="1" key="1">
    <citation type="submission" date="2023-08" db="EMBL/GenBank/DDBJ databases">
        <authorList>
            <person name="Alioto T."/>
            <person name="Alioto T."/>
            <person name="Gomez Garrido J."/>
        </authorList>
    </citation>
    <scope>NUCLEOTIDE SEQUENCE</scope>
</reference>
<proteinExistence type="predicted"/>
<dbReference type="PANTHER" id="PTHR14667:SF2">
    <property type="entry name" value="BARDET-BIEDL SYNDROME 10 PROTEIN"/>
    <property type="match status" value="1"/>
</dbReference>
<dbReference type="InterPro" id="IPR027413">
    <property type="entry name" value="GROEL-like_equatorial_sf"/>
</dbReference>
<dbReference type="Proteomes" id="UP001178508">
    <property type="component" value="Chromosome 5"/>
</dbReference>
<dbReference type="Gene3D" id="1.10.560.10">
    <property type="entry name" value="GroEL-like equatorial domain"/>
    <property type="match status" value="2"/>
</dbReference>
<accession>A0AAV1F8C5</accession>
<dbReference type="InterPro" id="IPR002423">
    <property type="entry name" value="Cpn60/GroEL/TCP-1"/>
</dbReference>
<dbReference type="Gene3D" id="3.50.7.10">
    <property type="entry name" value="GroEL"/>
    <property type="match status" value="1"/>
</dbReference>
<name>A0AAV1F8C5_XYRNO</name>
<dbReference type="Pfam" id="PF00118">
    <property type="entry name" value="Cpn60_TCP1"/>
    <property type="match status" value="1"/>
</dbReference>
<evidence type="ECO:0000313" key="1">
    <source>
        <dbReference type="EMBL" id="CAJ1056807.1"/>
    </source>
</evidence>
<dbReference type="PANTHER" id="PTHR14667">
    <property type="entry name" value="BARDET-BIEDL SYNDROME 10 PROTEIN"/>
    <property type="match status" value="1"/>
</dbReference>
<sequence>MLPVERLHLDHVLQTVSVLESVVLRSFGPEGGQMLFIRDTGQAMLSRSGTKILTALRLEHPLARMVVECVLKHSAATGDGSKTFILLLASLLRMIHTTACKVPNVSHMYNSREAAVASTARRLAKKLVAFAFEELDDIFAMGVAPYGCCLSQEDYILTAQSQTNNPCVQKLLATFFHSRLGGTHSDLFSHLTSEMLINWIVRGEHPSKSLHFIYDNLPALHTPVSGFSISCSRLIEGQVIHRDFAAPCPQSDQQPVKAVILTGFLHPEVLCAGEVLQLGCEDNGTENSSWKQSIMQYSTWAESSLECAIARLRSLGVSVILSAVKQSAAALALAAQAEICIVECISEDELFLFGHLSGVSPVTDCRMIKPDDIALLTFCRPILLGSQRYVHVAFQDLDKRLIIKPCSLIICGAGEGQTDQYVCAFRDAIRMQLSTWRPIGTAASKQTSQLSKSESLHAEDQICKSLSFQQSLMGPGCVVPAGGTFELLLHHALLQHGRSVSGKADVDRFAVSQILANALLSIPKNIYSHSSRRFLETQTRLMGFINKQKHNTNLEQNLEEGIGNQHCCREINTPSEVFMLDLGLESLSCKYQLLLAVLQCVSNLLQVDTLLHINTTSHT</sequence>
<dbReference type="AlphaFoldDB" id="A0AAV1F8C5"/>
<organism evidence="1 2">
    <name type="scientific">Xyrichtys novacula</name>
    <name type="common">Pearly razorfish</name>
    <name type="synonym">Hemipteronotus novacula</name>
    <dbReference type="NCBI Taxonomy" id="13765"/>
    <lineage>
        <taxon>Eukaryota</taxon>
        <taxon>Metazoa</taxon>
        <taxon>Chordata</taxon>
        <taxon>Craniata</taxon>
        <taxon>Vertebrata</taxon>
        <taxon>Euteleostomi</taxon>
        <taxon>Actinopterygii</taxon>
        <taxon>Neopterygii</taxon>
        <taxon>Teleostei</taxon>
        <taxon>Neoteleostei</taxon>
        <taxon>Acanthomorphata</taxon>
        <taxon>Eupercaria</taxon>
        <taxon>Labriformes</taxon>
        <taxon>Labridae</taxon>
        <taxon>Xyrichtys</taxon>
    </lineage>
</organism>
<protein>
    <submittedName>
        <fullName evidence="1">Bardet-Biedl syndrome 10 protein isoform X1</fullName>
    </submittedName>
</protein>
<evidence type="ECO:0000313" key="2">
    <source>
        <dbReference type="Proteomes" id="UP001178508"/>
    </source>
</evidence>
<dbReference type="SUPFAM" id="SSF48592">
    <property type="entry name" value="GroEL equatorial domain-like"/>
    <property type="match status" value="1"/>
</dbReference>
<gene>
    <name evidence="1" type="ORF">XNOV1_A001128</name>
</gene>
<dbReference type="GO" id="GO:0005524">
    <property type="term" value="F:ATP binding"/>
    <property type="evidence" value="ECO:0007669"/>
    <property type="project" value="InterPro"/>
</dbReference>
<dbReference type="InterPro" id="IPR027409">
    <property type="entry name" value="GroEL-like_apical_dom_sf"/>
</dbReference>
<keyword evidence="2" id="KW-1185">Reference proteome</keyword>
<dbReference type="InterPro" id="IPR042619">
    <property type="entry name" value="BBS10"/>
</dbReference>